<proteinExistence type="predicted"/>
<evidence type="ECO:0000256" key="1">
    <source>
        <dbReference type="ARBA" id="ARBA00022679"/>
    </source>
</evidence>
<evidence type="ECO:0000313" key="2">
    <source>
        <dbReference type="EMBL" id="QHC01173.1"/>
    </source>
</evidence>
<dbReference type="Pfam" id="PF02515">
    <property type="entry name" value="CoA_transf_3"/>
    <property type="match status" value="1"/>
</dbReference>
<dbReference type="InParanoid" id="A0A7L4YQG9"/>
<accession>A0A7L4YQG9</accession>
<dbReference type="SUPFAM" id="SSF89796">
    <property type="entry name" value="CoA-transferase family III (CaiB/BaiF)"/>
    <property type="match status" value="1"/>
</dbReference>
<dbReference type="OrthoDB" id="9797653at2"/>
<dbReference type="GO" id="GO:0008410">
    <property type="term" value="F:CoA-transferase activity"/>
    <property type="evidence" value="ECO:0007669"/>
    <property type="project" value="TreeGrafter"/>
</dbReference>
<keyword evidence="3" id="KW-1185">Reference proteome</keyword>
<dbReference type="FunCoup" id="A0A7L4YQG9">
    <property type="interactions" value="79"/>
</dbReference>
<protein>
    <submittedName>
        <fullName evidence="2">CoA transferase</fullName>
    </submittedName>
</protein>
<dbReference type="Proteomes" id="UP000463857">
    <property type="component" value="Chromosome"/>
</dbReference>
<dbReference type="InterPro" id="IPR050483">
    <property type="entry name" value="CoA-transferase_III_domain"/>
</dbReference>
<dbReference type="InterPro" id="IPR044855">
    <property type="entry name" value="CoA-Trfase_III_dom3_sf"/>
</dbReference>
<gene>
    <name evidence="2" type="ORF">EK0264_13305</name>
</gene>
<organism evidence="2 3">
    <name type="scientific">Epidermidibacterium keratini</name>
    <dbReference type="NCBI Taxonomy" id="1891644"/>
    <lineage>
        <taxon>Bacteria</taxon>
        <taxon>Bacillati</taxon>
        <taxon>Actinomycetota</taxon>
        <taxon>Actinomycetes</taxon>
        <taxon>Sporichthyales</taxon>
        <taxon>Sporichthyaceae</taxon>
        <taxon>Epidermidibacterium</taxon>
    </lineage>
</organism>
<reference evidence="2 3" key="1">
    <citation type="journal article" date="2018" name="Int. J. Syst. Evol. Microbiol.">
        <title>Epidermidibacterium keratini gen. nov., sp. nov., a member of the family Sporichthyaceae, isolated from keratin epidermis.</title>
        <authorList>
            <person name="Lee D.G."/>
            <person name="Trujillo M.E."/>
            <person name="Kang S."/>
            <person name="Nam J.J."/>
            <person name="Kim Y.J."/>
        </authorList>
    </citation>
    <scope>NUCLEOTIDE SEQUENCE [LARGE SCALE GENOMIC DNA]</scope>
    <source>
        <strain evidence="2 3">EPI-7</strain>
    </source>
</reference>
<dbReference type="InterPro" id="IPR023606">
    <property type="entry name" value="CoA-Trfase_III_dom_1_sf"/>
</dbReference>
<evidence type="ECO:0000313" key="3">
    <source>
        <dbReference type="Proteomes" id="UP000463857"/>
    </source>
</evidence>
<dbReference type="EMBL" id="CP047156">
    <property type="protein sequence ID" value="QHC01173.1"/>
    <property type="molecule type" value="Genomic_DNA"/>
</dbReference>
<sequence>MNSQAPRPLDGVLVLDFSMMIAGPLCGMVCADLGADVIKVEPPAGDGSRHYFSADPTVQFNSMTEAFNRGKRSLVVDLTNPDDLALVRRIAAKADVVLEAFRPGVMKKFGLDYDSLREGHEDLIYVSISGFGQHGPDASRAGFDTALQAESGLMHITGEPDGQPTRIGTQIIDVATGHIAAQALLAAMLNRERHGVGDWVHTSLLDTAISMQSHNYTEYLTVGVPLTRSGAHPVFTTPSGTYETSDGLILFSANTAKHWAALVAALGAEDLADPAYADQAGRGAARDFLMSRIAEIIKAQPTAEWVRRFTDAGIVFAQIRDYPSAMQWEQIAANDLPFDVSREGRDVHTVRLPARYHGFSPAADSAAPLLGEDTTQLRDEYAAD</sequence>
<name>A0A7L4YQG9_9ACTN</name>
<keyword evidence="1 2" id="KW-0808">Transferase</keyword>
<dbReference type="PANTHER" id="PTHR48207">
    <property type="entry name" value="SUCCINATE--HYDROXYMETHYLGLUTARATE COA-TRANSFERASE"/>
    <property type="match status" value="1"/>
</dbReference>
<dbReference type="Gene3D" id="3.40.50.10540">
    <property type="entry name" value="Crotonobetainyl-coa:carnitine coa-transferase, domain 1"/>
    <property type="match status" value="1"/>
</dbReference>
<dbReference type="KEGG" id="eke:EK0264_13305"/>
<dbReference type="PANTHER" id="PTHR48207:SF4">
    <property type="entry name" value="BLL6097 PROTEIN"/>
    <property type="match status" value="1"/>
</dbReference>
<dbReference type="Gene3D" id="3.30.1540.10">
    <property type="entry name" value="formyl-coa transferase, domain 3"/>
    <property type="match status" value="1"/>
</dbReference>
<dbReference type="AlphaFoldDB" id="A0A7L4YQG9"/>
<dbReference type="InterPro" id="IPR003673">
    <property type="entry name" value="CoA-Trfase_fam_III"/>
</dbReference>
<dbReference type="RefSeq" id="WP_159546310.1">
    <property type="nucleotide sequence ID" value="NZ_CP047156.1"/>
</dbReference>